<feature type="region of interest" description="Disordered" evidence="1">
    <location>
        <begin position="70"/>
        <end position="90"/>
    </location>
</feature>
<dbReference type="Proteomes" id="UP000266743">
    <property type="component" value="Chromosome 4"/>
</dbReference>
<reference evidence="2" key="1">
    <citation type="submission" date="2018-09" db="EMBL/GenBank/DDBJ databases">
        <title>whole genome sequence of T. equiperdum IVM-t1 strain.</title>
        <authorList>
            <person name="Suganuma K."/>
        </authorList>
    </citation>
    <scope>NUCLEOTIDE SEQUENCE [LARGE SCALE GENOMIC DNA]</scope>
    <source>
        <strain evidence="2">IVM-t1</strain>
    </source>
</reference>
<dbReference type="AlphaFoldDB" id="A0A3L6LCD5"/>
<sequence length="121" mass="13167">MNARDELVEQLSIALSDIEQLQPCTDTALDAELLGAVADYIESGVNAEATLKRLRGTLAQVAKKGSVPQAPVQVKKESEGEEKEMNGNGAVSVPVLTAEELGRQRAQLILRDILKERYARH</sequence>
<evidence type="ECO:0000313" key="2">
    <source>
        <dbReference type="EMBL" id="RHW72877.1"/>
    </source>
</evidence>
<organism evidence="2">
    <name type="scientific">Trypanosoma brucei equiperdum</name>
    <dbReference type="NCBI Taxonomy" id="630700"/>
    <lineage>
        <taxon>Eukaryota</taxon>
        <taxon>Discoba</taxon>
        <taxon>Euglenozoa</taxon>
        <taxon>Kinetoplastea</taxon>
        <taxon>Metakinetoplastina</taxon>
        <taxon>Trypanosomatida</taxon>
        <taxon>Trypanosomatidae</taxon>
        <taxon>Trypanosoma</taxon>
    </lineage>
</organism>
<evidence type="ECO:0000256" key="1">
    <source>
        <dbReference type="SAM" id="MobiDB-lite"/>
    </source>
</evidence>
<proteinExistence type="predicted"/>
<name>A0A3L6LCD5_9TRYP</name>
<dbReference type="EMBL" id="QSBY01000004">
    <property type="protein sequence ID" value="RHW72877.1"/>
    <property type="molecule type" value="Genomic_DNA"/>
</dbReference>
<comment type="caution">
    <text evidence="2">The sequence shown here is derived from an EMBL/GenBank/DDBJ whole genome shotgun (WGS) entry which is preliminary data.</text>
</comment>
<accession>A0A3L6LCD5</accession>
<gene>
    <name evidence="2" type="ORF">DPX39_040032600</name>
</gene>
<protein>
    <submittedName>
        <fullName evidence="2">Uncharacterized protein</fullName>
    </submittedName>
</protein>